<dbReference type="Gene3D" id="1.10.10.10">
    <property type="entry name" value="Winged helix-like DNA-binding domain superfamily/Winged helix DNA-binding domain"/>
    <property type="match status" value="1"/>
</dbReference>
<dbReference type="PROSITE" id="PS50043">
    <property type="entry name" value="HTH_LUXR_2"/>
    <property type="match status" value="1"/>
</dbReference>
<dbReference type="PROSITE" id="PS00622">
    <property type="entry name" value="HTH_LUXR_1"/>
    <property type="match status" value="1"/>
</dbReference>
<evidence type="ECO:0000313" key="6">
    <source>
        <dbReference type="Proteomes" id="UP001081283"/>
    </source>
</evidence>
<sequence length="244" mass="26928">MNDGLLSMKGHDALFRSLSTVKTEIELAGFLRTLAARFNYRGFLILDIPSAVEDQLIPRIVLSDLPAGFMETYDSIGLLKNSPTFATLRRSTAPVNWCAETAGVDRPLNEVDIALQLFVRHKMNVGVYFPVHGATGDRAAIGFLGDRSELNHLEMGELGIFVMHAYDVFSNLKSKTLSVNNVLTAREVEVLHWAAHGKTSAEIAAIISLSDHTVNAYMNSAMRKLDCVNRTQLVAKALRLRLIS</sequence>
<keyword evidence="3" id="KW-0804">Transcription</keyword>
<name>A0ABT3YK23_9HYPH</name>
<protein>
    <submittedName>
        <fullName evidence="5">LuxR family transcriptional regulator</fullName>
    </submittedName>
</protein>
<dbReference type="PANTHER" id="PTHR44688">
    <property type="entry name" value="DNA-BINDING TRANSCRIPTIONAL ACTIVATOR DEVR_DOSR"/>
    <property type="match status" value="1"/>
</dbReference>
<keyword evidence="1" id="KW-0805">Transcription regulation</keyword>
<evidence type="ECO:0000259" key="4">
    <source>
        <dbReference type="PROSITE" id="PS50043"/>
    </source>
</evidence>
<dbReference type="RefSeq" id="WP_267614088.1">
    <property type="nucleotide sequence ID" value="NZ_JAOVZQ010000001.1"/>
</dbReference>
<dbReference type="InterPro" id="IPR036693">
    <property type="entry name" value="TF_LuxR_autoind-bd_dom_sf"/>
</dbReference>
<feature type="domain" description="HTH luxR-type" evidence="4">
    <location>
        <begin position="176"/>
        <end position="241"/>
    </location>
</feature>
<keyword evidence="6" id="KW-1185">Reference proteome</keyword>
<gene>
    <name evidence="5" type="ORF">OEG82_19855</name>
</gene>
<reference evidence="5" key="1">
    <citation type="submission" date="2022-10" db="EMBL/GenBank/DDBJ databases">
        <title>Hoeflea sp. J2-29, isolated from marine algae.</title>
        <authorList>
            <person name="Kristyanto S."/>
            <person name="Kim J.M."/>
            <person name="Jeon C.O."/>
        </authorList>
    </citation>
    <scope>NUCLEOTIDE SEQUENCE</scope>
    <source>
        <strain evidence="5">J2-29</strain>
    </source>
</reference>
<comment type="caution">
    <text evidence="5">The sequence shown here is derived from an EMBL/GenBank/DDBJ whole genome shotgun (WGS) entry which is preliminary data.</text>
</comment>
<dbReference type="Proteomes" id="UP001081283">
    <property type="component" value="Unassembled WGS sequence"/>
</dbReference>
<evidence type="ECO:0000256" key="3">
    <source>
        <dbReference type="ARBA" id="ARBA00023163"/>
    </source>
</evidence>
<dbReference type="Gene3D" id="3.30.450.80">
    <property type="entry name" value="Transcription factor LuxR-like, autoinducer-binding domain"/>
    <property type="match status" value="1"/>
</dbReference>
<organism evidence="5 6">
    <name type="scientific">Hoeflea ulvae</name>
    <dbReference type="NCBI Taxonomy" id="2983764"/>
    <lineage>
        <taxon>Bacteria</taxon>
        <taxon>Pseudomonadati</taxon>
        <taxon>Pseudomonadota</taxon>
        <taxon>Alphaproteobacteria</taxon>
        <taxon>Hyphomicrobiales</taxon>
        <taxon>Rhizobiaceae</taxon>
        <taxon>Hoeflea</taxon>
    </lineage>
</organism>
<keyword evidence="2" id="KW-0238">DNA-binding</keyword>
<dbReference type="SUPFAM" id="SSF46894">
    <property type="entry name" value="C-terminal effector domain of the bipartite response regulators"/>
    <property type="match status" value="1"/>
</dbReference>
<dbReference type="PRINTS" id="PR00038">
    <property type="entry name" value="HTHLUXR"/>
</dbReference>
<evidence type="ECO:0000256" key="2">
    <source>
        <dbReference type="ARBA" id="ARBA00023125"/>
    </source>
</evidence>
<dbReference type="EMBL" id="JAOVZQ010000001">
    <property type="protein sequence ID" value="MCY0096251.1"/>
    <property type="molecule type" value="Genomic_DNA"/>
</dbReference>
<evidence type="ECO:0000313" key="5">
    <source>
        <dbReference type="EMBL" id="MCY0096251.1"/>
    </source>
</evidence>
<dbReference type="SMART" id="SM00421">
    <property type="entry name" value="HTH_LUXR"/>
    <property type="match status" value="1"/>
</dbReference>
<dbReference type="InterPro" id="IPR005143">
    <property type="entry name" value="TF_LuxR_autoind-bd_dom"/>
</dbReference>
<proteinExistence type="predicted"/>
<dbReference type="InterPro" id="IPR016032">
    <property type="entry name" value="Sig_transdc_resp-reg_C-effctor"/>
</dbReference>
<dbReference type="InterPro" id="IPR036388">
    <property type="entry name" value="WH-like_DNA-bd_sf"/>
</dbReference>
<dbReference type="InterPro" id="IPR000792">
    <property type="entry name" value="Tscrpt_reg_LuxR_C"/>
</dbReference>
<evidence type="ECO:0000256" key="1">
    <source>
        <dbReference type="ARBA" id="ARBA00023015"/>
    </source>
</evidence>
<dbReference type="CDD" id="cd06170">
    <property type="entry name" value="LuxR_C_like"/>
    <property type="match status" value="1"/>
</dbReference>
<dbReference type="Pfam" id="PF03472">
    <property type="entry name" value="Autoind_bind"/>
    <property type="match status" value="1"/>
</dbReference>
<dbReference type="SUPFAM" id="SSF75516">
    <property type="entry name" value="Pheromone-binding domain of LuxR-like quorum-sensing transcription factors"/>
    <property type="match status" value="1"/>
</dbReference>
<accession>A0ABT3YK23</accession>
<dbReference type="Pfam" id="PF00196">
    <property type="entry name" value="GerE"/>
    <property type="match status" value="1"/>
</dbReference>
<dbReference type="PANTHER" id="PTHR44688:SF16">
    <property type="entry name" value="DNA-BINDING TRANSCRIPTIONAL ACTIVATOR DEVR_DOSR"/>
    <property type="match status" value="1"/>
</dbReference>